<dbReference type="PROSITE" id="PS50109">
    <property type="entry name" value="HIS_KIN"/>
    <property type="match status" value="1"/>
</dbReference>
<dbReference type="PRINTS" id="PR00344">
    <property type="entry name" value="BCTRLSENSOR"/>
</dbReference>
<dbReference type="InterPro" id="IPR003018">
    <property type="entry name" value="GAF"/>
</dbReference>
<dbReference type="InterPro" id="IPR011006">
    <property type="entry name" value="CheY-like_superfamily"/>
</dbReference>
<dbReference type="InterPro" id="IPR029016">
    <property type="entry name" value="GAF-like_dom_sf"/>
</dbReference>
<evidence type="ECO:0000256" key="7">
    <source>
        <dbReference type="SAM" id="Coils"/>
    </source>
</evidence>
<dbReference type="EMBL" id="MWML01000291">
    <property type="protein sequence ID" value="TCG04090.1"/>
    <property type="molecule type" value="Genomic_DNA"/>
</dbReference>
<evidence type="ECO:0000256" key="4">
    <source>
        <dbReference type="ARBA" id="ARBA00022679"/>
    </source>
</evidence>
<evidence type="ECO:0000313" key="10">
    <source>
        <dbReference type="EMBL" id="TCG04090.1"/>
    </source>
</evidence>
<comment type="catalytic activity">
    <reaction evidence="1">
        <text>ATP + protein L-histidine = ADP + protein N-phospho-L-histidine.</text>
        <dbReference type="EC" id="2.7.13.3"/>
    </reaction>
</comment>
<keyword evidence="3 6" id="KW-0597">Phosphoprotein</keyword>
<dbReference type="CDD" id="cd00075">
    <property type="entry name" value="HATPase"/>
    <property type="match status" value="1"/>
</dbReference>
<dbReference type="Pfam" id="PF02518">
    <property type="entry name" value="HATPase_c"/>
    <property type="match status" value="1"/>
</dbReference>
<gene>
    <name evidence="10" type="ORF">BZM27_43375</name>
</gene>
<evidence type="ECO:0000256" key="3">
    <source>
        <dbReference type="ARBA" id="ARBA00022553"/>
    </source>
</evidence>
<dbReference type="SUPFAM" id="SSF55781">
    <property type="entry name" value="GAF domain-like"/>
    <property type="match status" value="1"/>
</dbReference>
<dbReference type="Proteomes" id="UP000294200">
    <property type="component" value="Unassembled WGS sequence"/>
</dbReference>
<dbReference type="InterPro" id="IPR001789">
    <property type="entry name" value="Sig_transdc_resp-reg_receiver"/>
</dbReference>
<dbReference type="Gene3D" id="3.30.565.10">
    <property type="entry name" value="Histidine kinase-like ATPase, C-terminal domain"/>
    <property type="match status" value="1"/>
</dbReference>
<dbReference type="CDD" id="cd00082">
    <property type="entry name" value="HisKA"/>
    <property type="match status" value="1"/>
</dbReference>
<dbReference type="Pfam" id="PF00512">
    <property type="entry name" value="HisKA"/>
    <property type="match status" value="1"/>
</dbReference>
<keyword evidence="7" id="KW-0175">Coiled coil</keyword>
<comment type="caution">
    <text evidence="10">The sequence shown here is derived from an EMBL/GenBank/DDBJ whole genome shotgun (WGS) entry which is preliminary data.</text>
</comment>
<evidence type="ECO:0000256" key="5">
    <source>
        <dbReference type="ARBA" id="ARBA00022777"/>
    </source>
</evidence>
<reference evidence="10 11" key="1">
    <citation type="submission" date="2017-02" db="EMBL/GenBank/DDBJ databases">
        <title>Paraburkholderia sophoroidis sp. nov. and Paraburkholderia steynii sp. nov. rhizobial symbionts of the fynbos legume Hypocalyptus sophoroides.</title>
        <authorList>
            <person name="Steenkamp E.T."/>
            <person name="Beukes C.W."/>
            <person name="Van Zyl E."/>
            <person name="Avontuur J."/>
            <person name="Chan W.Y."/>
            <person name="Hassen A."/>
            <person name="Palmer M."/>
            <person name="Mthombeni L."/>
            <person name="Phalane F."/>
            <person name="Sereme K."/>
            <person name="Venter S.N."/>
        </authorList>
    </citation>
    <scope>NUCLEOTIDE SEQUENCE [LARGE SCALE GENOMIC DNA]</scope>
    <source>
        <strain evidence="10 11">HC1.1ba</strain>
    </source>
</reference>
<dbReference type="SUPFAM" id="SSF55874">
    <property type="entry name" value="ATPase domain of HSP90 chaperone/DNA topoisomerase II/histidine kinase"/>
    <property type="match status" value="1"/>
</dbReference>
<dbReference type="InterPro" id="IPR036890">
    <property type="entry name" value="HATPase_C_sf"/>
</dbReference>
<dbReference type="SMART" id="SM00387">
    <property type="entry name" value="HATPase_c"/>
    <property type="match status" value="1"/>
</dbReference>
<feature type="coiled-coil region" evidence="7">
    <location>
        <begin position="185"/>
        <end position="214"/>
    </location>
</feature>
<dbReference type="InterPro" id="IPR003594">
    <property type="entry name" value="HATPase_dom"/>
</dbReference>
<protein>
    <recommendedName>
        <fullName evidence="2">histidine kinase</fullName>
        <ecNumber evidence="2">2.7.13.3</ecNumber>
    </recommendedName>
</protein>
<keyword evidence="11" id="KW-1185">Reference proteome</keyword>
<feature type="domain" description="Histidine kinase" evidence="8">
    <location>
        <begin position="224"/>
        <end position="453"/>
    </location>
</feature>
<organism evidence="10 11">
    <name type="scientific">Paraburkholderia steynii</name>
    <dbReference type="NCBI Taxonomy" id="1245441"/>
    <lineage>
        <taxon>Bacteria</taxon>
        <taxon>Pseudomonadati</taxon>
        <taxon>Pseudomonadota</taxon>
        <taxon>Betaproteobacteria</taxon>
        <taxon>Burkholderiales</taxon>
        <taxon>Burkholderiaceae</taxon>
        <taxon>Paraburkholderia</taxon>
    </lineage>
</organism>
<dbReference type="PROSITE" id="PS50110">
    <property type="entry name" value="RESPONSE_REGULATORY"/>
    <property type="match status" value="1"/>
</dbReference>
<dbReference type="InterPro" id="IPR036097">
    <property type="entry name" value="HisK_dim/P_sf"/>
</dbReference>
<dbReference type="PANTHER" id="PTHR43547">
    <property type="entry name" value="TWO-COMPONENT HISTIDINE KINASE"/>
    <property type="match status" value="1"/>
</dbReference>
<evidence type="ECO:0000313" key="11">
    <source>
        <dbReference type="Proteomes" id="UP000294200"/>
    </source>
</evidence>
<dbReference type="SUPFAM" id="SSF47384">
    <property type="entry name" value="Homodimeric domain of signal transducing histidine kinase"/>
    <property type="match status" value="1"/>
</dbReference>
<evidence type="ECO:0000256" key="2">
    <source>
        <dbReference type="ARBA" id="ARBA00012438"/>
    </source>
</evidence>
<dbReference type="AlphaFoldDB" id="A0A4R0X942"/>
<dbReference type="InterPro" id="IPR003661">
    <property type="entry name" value="HisK_dim/P_dom"/>
</dbReference>
<dbReference type="SUPFAM" id="SSF52172">
    <property type="entry name" value="CheY-like"/>
    <property type="match status" value="1"/>
</dbReference>
<evidence type="ECO:0000259" key="9">
    <source>
        <dbReference type="PROSITE" id="PS50110"/>
    </source>
</evidence>
<feature type="domain" description="Response regulatory" evidence="9">
    <location>
        <begin position="471"/>
        <end position="587"/>
    </location>
</feature>
<dbReference type="Pfam" id="PF13185">
    <property type="entry name" value="GAF_2"/>
    <property type="match status" value="1"/>
</dbReference>
<accession>A0A4R0X942</accession>
<dbReference type="InterPro" id="IPR005467">
    <property type="entry name" value="His_kinase_dom"/>
</dbReference>
<dbReference type="PANTHER" id="PTHR43547:SF2">
    <property type="entry name" value="HYBRID SIGNAL TRANSDUCTION HISTIDINE KINASE C"/>
    <property type="match status" value="1"/>
</dbReference>
<dbReference type="Gene3D" id="3.40.50.2300">
    <property type="match status" value="1"/>
</dbReference>
<dbReference type="SMART" id="SM00448">
    <property type="entry name" value="REC"/>
    <property type="match status" value="1"/>
</dbReference>
<feature type="modified residue" description="4-aspartylphosphate" evidence="6">
    <location>
        <position position="520"/>
    </location>
</feature>
<evidence type="ECO:0000256" key="6">
    <source>
        <dbReference type="PROSITE-ProRule" id="PRU00169"/>
    </source>
</evidence>
<name>A0A4R0X942_9BURK</name>
<evidence type="ECO:0000256" key="1">
    <source>
        <dbReference type="ARBA" id="ARBA00000085"/>
    </source>
</evidence>
<sequence length="596" mass="63273">MPGRSASPAVNRVLRTGTLLTAELDTRLRRSPAYAAENEALHALARTLNEPGTAMLQTLVDTALELCNAGSAGISLREHHDDQSGAFRWVAVSGRCAQLQGHLIPDDDSPAGVALELGSPQLFAFPKRQFDCLSVVGADVTEELVVPVPGTPGSFGALWVMSHDADHRFDSEHRRILASLANFTCAALTITQARAEAEVRAEEAEAARNALVAAEARKDDFITTLGHELRNPLGPIDSALAAAQKLAAGSPAVLSALAVANRQLQHLKRIVSDLLDASRVRHGKLSVRPAHGLLGDIVKDAVAAVAEGVEQRQHHLDVTLPPYPVTVFADAPRLTQVVSNLLWNAVKYTPPGGDIALLVDAPDPGTIPEGDSTPREAVITVHDNGDGIEPTLLPRVFDLFMQSPVARTRAEGGLGVGLSVVSYLVKAHQGQVAISSEGIGTGTEVTLRLPIVCRSTVEHAAPTTHGIAPARILLVDDSDDATEALATLLALDGHEVKRAQSGLEALLMVETFTPDFALIDIHMPGMDGHELVRLLRQRAQCALTKLVALSGDSGTMSGPEPVADGFDCYLIKPPSLEDLADVLRRSSDREGRVDGY</sequence>
<keyword evidence="4" id="KW-0808">Transferase</keyword>
<dbReference type="Gene3D" id="1.10.287.130">
    <property type="match status" value="1"/>
</dbReference>
<dbReference type="GO" id="GO:0000155">
    <property type="term" value="F:phosphorelay sensor kinase activity"/>
    <property type="evidence" value="ECO:0007669"/>
    <property type="project" value="InterPro"/>
</dbReference>
<keyword evidence="5 10" id="KW-0418">Kinase</keyword>
<dbReference type="InterPro" id="IPR004358">
    <property type="entry name" value="Sig_transdc_His_kin-like_C"/>
</dbReference>
<proteinExistence type="predicted"/>
<dbReference type="Pfam" id="PF00072">
    <property type="entry name" value="Response_reg"/>
    <property type="match status" value="1"/>
</dbReference>
<evidence type="ECO:0000259" key="8">
    <source>
        <dbReference type="PROSITE" id="PS50109"/>
    </source>
</evidence>
<dbReference type="Gene3D" id="3.30.450.40">
    <property type="match status" value="1"/>
</dbReference>
<dbReference type="SMART" id="SM00388">
    <property type="entry name" value="HisKA"/>
    <property type="match status" value="1"/>
</dbReference>
<dbReference type="EC" id="2.7.13.3" evidence="2"/>